<keyword evidence="4" id="KW-1185">Reference proteome</keyword>
<protein>
    <recommendedName>
        <fullName evidence="2">DUF6697 domain-containing protein</fullName>
    </recommendedName>
</protein>
<proteinExistence type="predicted"/>
<dbReference type="InterPro" id="IPR046520">
    <property type="entry name" value="DUF6697"/>
</dbReference>
<dbReference type="EMBL" id="QPFP01000101">
    <property type="protein sequence ID" value="TEB21854.1"/>
    <property type="molecule type" value="Genomic_DNA"/>
</dbReference>
<feature type="domain" description="DUF6697" evidence="2">
    <location>
        <begin position="139"/>
        <end position="248"/>
    </location>
</feature>
<reference evidence="3 4" key="1">
    <citation type="journal article" date="2019" name="Nat. Ecol. Evol.">
        <title>Megaphylogeny resolves global patterns of mushroom evolution.</title>
        <authorList>
            <person name="Varga T."/>
            <person name="Krizsan K."/>
            <person name="Foldi C."/>
            <person name="Dima B."/>
            <person name="Sanchez-Garcia M."/>
            <person name="Sanchez-Ramirez S."/>
            <person name="Szollosi G.J."/>
            <person name="Szarkandi J.G."/>
            <person name="Papp V."/>
            <person name="Albert L."/>
            <person name="Andreopoulos W."/>
            <person name="Angelini C."/>
            <person name="Antonin V."/>
            <person name="Barry K.W."/>
            <person name="Bougher N.L."/>
            <person name="Buchanan P."/>
            <person name="Buyck B."/>
            <person name="Bense V."/>
            <person name="Catcheside P."/>
            <person name="Chovatia M."/>
            <person name="Cooper J."/>
            <person name="Damon W."/>
            <person name="Desjardin D."/>
            <person name="Finy P."/>
            <person name="Geml J."/>
            <person name="Haridas S."/>
            <person name="Hughes K."/>
            <person name="Justo A."/>
            <person name="Karasinski D."/>
            <person name="Kautmanova I."/>
            <person name="Kiss B."/>
            <person name="Kocsube S."/>
            <person name="Kotiranta H."/>
            <person name="LaButti K.M."/>
            <person name="Lechner B.E."/>
            <person name="Liimatainen K."/>
            <person name="Lipzen A."/>
            <person name="Lukacs Z."/>
            <person name="Mihaltcheva S."/>
            <person name="Morgado L.N."/>
            <person name="Niskanen T."/>
            <person name="Noordeloos M.E."/>
            <person name="Ohm R.A."/>
            <person name="Ortiz-Santana B."/>
            <person name="Ovrebo C."/>
            <person name="Racz N."/>
            <person name="Riley R."/>
            <person name="Savchenko A."/>
            <person name="Shiryaev A."/>
            <person name="Soop K."/>
            <person name="Spirin V."/>
            <person name="Szebenyi C."/>
            <person name="Tomsovsky M."/>
            <person name="Tulloss R.E."/>
            <person name="Uehling J."/>
            <person name="Grigoriev I.V."/>
            <person name="Vagvolgyi C."/>
            <person name="Papp T."/>
            <person name="Martin F.M."/>
            <person name="Miettinen O."/>
            <person name="Hibbett D.S."/>
            <person name="Nagy L.G."/>
        </authorList>
    </citation>
    <scope>NUCLEOTIDE SEQUENCE [LARGE SCALE GENOMIC DNA]</scope>
    <source>
        <strain evidence="3 4">FP101781</strain>
    </source>
</reference>
<dbReference type="Proteomes" id="UP000298030">
    <property type="component" value="Unassembled WGS sequence"/>
</dbReference>
<evidence type="ECO:0000259" key="2">
    <source>
        <dbReference type="Pfam" id="PF20411"/>
    </source>
</evidence>
<sequence>MLTPDETLPPTPGESQQSVKRKREPDDEDPSALKKSKKYKKSKNSRSGSSPLLDTESLAEAAILTANTAAGTGVTTFRTKQPNLTSEHGEIQQDRLYTVNVKVKDSEVFKLTTSDIRSLLQGWAPLAISPTPYTVYVRTRVLETPYKCTSDHVFQYMPAESNPSGEGSRQIVHLQPKEQLAMPLLPGSSGLLLPAPDLRLVNDDCTWTVFRRVGTKGNGGSDCVYLGEYEVKVAGQMTKEQFCAQDTKASLRPIGSL</sequence>
<name>A0A4Y7SJS2_COPMI</name>
<comment type="caution">
    <text evidence="3">The sequence shown here is derived from an EMBL/GenBank/DDBJ whole genome shotgun (WGS) entry which is preliminary data.</text>
</comment>
<dbReference type="STRING" id="71717.A0A4Y7SJS2"/>
<dbReference type="AlphaFoldDB" id="A0A4Y7SJS2"/>
<evidence type="ECO:0000313" key="3">
    <source>
        <dbReference type="EMBL" id="TEB21854.1"/>
    </source>
</evidence>
<feature type="region of interest" description="Disordered" evidence="1">
    <location>
        <begin position="1"/>
        <end position="53"/>
    </location>
</feature>
<accession>A0A4Y7SJS2</accession>
<evidence type="ECO:0000313" key="4">
    <source>
        <dbReference type="Proteomes" id="UP000298030"/>
    </source>
</evidence>
<feature type="compositionally biased region" description="Basic residues" evidence="1">
    <location>
        <begin position="34"/>
        <end position="44"/>
    </location>
</feature>
<dbReference type="Pfam" id="PF20411">
    <property type="entry name" value="DUF6697"/>
    <property type="match status" value="1"/>
</dbReference>
<evidence type="ECO:0000256" key="1">
    <source>
        <dbReference type="SAM" id="MobiDB-lite"/>
    </source>
</evidence>
<organism evidence="3 4">
    <name type="scientific">Coprinellus micaceus</name>
    <name type="common">Glistening ink-cap mushroom</name>
    <name type="synonym">Coprinus micaceus</name>
    <dbReference type="NCBI Taxonomy" id="71717"/>
    <lineage>
        <taxon>Eukaryota</taxon>
        <taxon>Fungi</taxon>
        <taxon>Dikarya</taxon>
        <taxon>Basidiomycota</taxon>
        <taxon>Agaricomycotina</taxon>
        <taxon>Agaricomycetes</taxon>
        <taxon>Agaricomycetidae</taxon>
        <taxon>Agaricales</taxon>
        <taxon>Agaricineae</taxon>
        <taxon>Psathyrellaceae</taxon>
        <taxon>Coprinellus</taxon>
    </lineage>
</organism>
<gene>
    <name evidence="3" type="ORF">FA13DRAFT_1799403</name>
</gene>